<keyword evidence="2" id="KW-1185">Reference proteome</keyword>
<sequence>MRERARNRAIGLRTRCARLSTRGRYSTCDCRTSSVEVRAKLRAAGCGGFARWSRFRPTTHARVARSMALFHARPRAKHCATLKGGAAVQCAGRGPCAARRRTMAHDGARLRRTCRGRMRSLAPCDFDGGALRRPAAAPAMLRRCRDGWSDFF</sequence>
<gene>
    <name evidence="1" type="ORF">F511_27414</name>
</gene>
<dbReference type="Proteomes" id="UP000250235">
    <property type="component" value="Unassembled WGS sequence"/>
</dbReference>
<evidence type="ECO:0000313" key="1">
    <source>
        <dbReference type="EMBL" id="KZV21143.1"/>
    </source>
</evidence>
<name>A0A2Z7AH67_9LAMI</name>
<evidence type="ECO:0000313" key="2">
    <source>
        <dbReference type="Proteomes" id="UP000250235"/>
    </source>
</evidence>
<dbReference type="AlphaFoldDB" id="A0A2Z7AH67"/>
<dbReference type="EMBL" id="KV014932">
    <property type="protein sequence ID" value="KZV21143.1"/>
    <property type="molecule type" value="Genomic_DNA"/>
</dbReference>
<protein>
    <submittedName>
        <fullName evidence="1">Uncharacterized protein</fullName>
    </submittedName>
</protein>
<proteinExistence type="predicted"/>
<accession>A0A2Z7AH67</accession>
<organism evidence="1 2">
    <name type="scientific">Dorcoceras hygrometricum</name>
    <dbReference type="NCBI Taxonomy" id="472368"/>
    <lineage>
        <taxon>Eukaryota</taxon>
        <taxon>Viridiplantae</taxon>
        <taxon>Streptophyta</taxon>
        <taxon>Embryophyta</taxon>
        <taxon>Tracheophyta</taxon>
        <taxon>Spermatophyta</taxon>
        <taxon>Magnoliopsida</taxon>
        <taxon>eudicotyledons</taxon>
        <taxon>Gunneridae</taxon>
        <taxon>Pentapetalae</taxon>
        <taxon>asterids</taxon>
        <taxon>lamiids</taxon>
        <taxon>Lamiales</taxon>
        <taxon>Gesneriaceae</taxon>
        <taxon>Didymocarpoideae</taxon>
        <taxon>Trichosporeae</taxon>
        <taxon>Loxocarpinae</taxon>
        <taxon>Dorcoceras</taxon>
    </lineage>
</organism>
<reference evidence="1 2" key="1">
    <citation type="journal article" date="2015" name="Proc. Natl. Acad. Sci. U.S.A.">
        <title>The resurrection genome of Boea hygrometrica: A blueprint for survival of dehydration.</title>
        <authorList>
            <person name="Xiao L."/>
            <person name="Yang G."/>
            <person name="Zhang L."/>
            <person name="Yang X."/>
            <person name="Zhao S."/>
            <person name="Ji Z."/>
            <person name="Zhou Q."/>
            <person name="Hu M."/>
            <person name="Wang Y."/>
            <person name="Chen M."/>
            <person name="Xu Y."/>
            <person name="Jin H."/>
            <person name="Xiao X."/>
            <person name="Hu G."/>
            <person name="Bao F."/>
            <person name="Hu Y."/>
            <person name="Wan P."/>
            <person name="Li L."/>
            <person name="Deng X."/>
            <person name="Kuang T."/>
            <person name="Xiang C."/>
            <person name="Zhu J.K."/>
            <person name="Oliver M.J."/>
            <person name="He Y."/>
        </authorList>
    </citation>
    <scope>NUCLEOTIDE SEQUENCE [LARGE SCALE GENOMIC DNA]</scope>
    <source>
        <strain evidence="2">cv. XS01</strain>
    </source>
</reference>